<name>A0ABW3NC50_9FLAO</name>
<dbReference type="EMBL" id="JBHTJL010000016">
    <property type="protein sequence ID" value="MFD1063930.1"/>
    <property type="molecule type" value="Genomic_DNA"/>
</dbReference>
<feature type="coiled-coil region" evidence="1">
    <location>
        <begin position="65"/>
        <end position="110"/>
    </location>
</feature>
<organism evidence="2 3">
    <name type="scientific">Winogradskyella litorisediminis</name>
    <dbReference type="NCBI Taxonomy" id="1156618"/>
    <lineage>
        <taxon>Bacteria</taxon>
        <taxon>Pseudomonadati</taxon>
        <taxon>Bacteroidota</taxon>
        <taxon>Flavobacteriia</taxon>
        <taxon>Flavobacteriales</taxon>
        <taxon>Flavobacteriaceae</taxon>
        <taxon>Winogradskyella</taxon>
    </lineage>
</organism>
<evidence type="ECO:0008006" key="4">
    <source>
        <dbReference type="Google" id="ProtNLM"/>
    </source>
</evidence>
<comment type="caution">
    <text evidence="2">The sequence shown here is derived from an EMBL/GenBank/DDBJ whole genome shotgun (WGS) entry which is preliminary data.</text>
</comment>
<keyword evidence="1" id="KW-0175">Coiled coil</keyword>
<gene>
    <name evidence="2" type="ORF">ACFQ1Q_11795</name>
</gene>
<protein>
    <recommendedName>
        <fullName evidence="4">Outer membrane protein TolC</fullName>
    </recommendedName>
</protein>
<keyword evidence="3" id="KW-1185">Reference proteome</keyword>
<proteinExistence type="predicted"/>
<reference evidence="3" key="1">
    <citation type="journal article" date="2019" name="Int. J. Syst. Evol. Microbiol.">
        <title>The Global Catalogue of Microorganisms (GCM) 10K type strain sequencing project: providing services to taxonomists for standard genome sequencing and annotation.</title>
        <authorList>
            <consortium name="The Broad Institute Genomics Platform"/>
            <consortium name="The Broad Institute Genome Sequencing Center for Infectious Disease"/>
            <person name="Wu L."/>
            <person name="Ma J."/>
        </authorList>
    </citation>
    <scope>NUCLEOTIDE SEQUENCE [LARGE SCALE GENOMIC DNA]</scope>
    <source>
        <strain evidence="3">CCUG 62215</strain>
    </source>
</reference>
<evidence type="ECO:0000256" key="1">
    <source>
        <dbReference type="SAM" id="Coils"/>
    </source>
</evidence>
<accession>A0ABW3NC50</accession>
<evidence type="ECO:0000313" key="2">
    <source>
        <dbReference type="EMBL" id="MFD1063930.1"/>
    </source>
</evidence>
<sequence length="394" mass="45172">MKFYLHILFLLLTINVFGQRILEEKITYFNIIEPKEKLDASIKSYDVIVNIPYTMTVDDVKAQSLKDFEAEKAEYQNVLKQSKIDFQSKLDNHDAEVAQAKENYESEMKHFKSLSLLERLALTDQGKKPVLKTPAKPTYVEPRKPQYQEPRLADYLIFDKEALEDNIKLNGFDKGEGVTFTINMSKMEFQENAGQTFYKQPTTLSISTSNGIISEKVFGDESKFLTASSSNTINLNRYEKDNVNKTLAEIEKYINENYGYTPVQKSISIEFPKNKKREYDGLEKAKITAISALRKMTKNTSVDRRNAAIAEIEKAEALWQAELEKVDYSDKKATYNADIAKSIFFNLLTIQTQLGQKEKAEATLSALQDKRIDLDLSSSEETRLANLETQIYKL</sequence>
<evidence type="ECO:0000313" key="3">
    <source>
        <dbReference type="Proteomes" id="UP001597013"/>
    </source>
</evidence>
<dbReference type="RefSeq" id="WP_386131656.1">
    <property type="nucleotide sequence ID" value="NZ_JBHTJL010000016.1"/>
</dbReference>
<dbReference type="Proteomes" id="UP001597013">
    <property type="component" value="Unassembled WGS sequence"/>
</dbReference>